<dbReference type="EMBL" id="LQRA01000071">
    <property type="protein sequence ID" value="KZE75649.1"/>
    <property type="molecule type" value="Genomic_DNA"/>
</dbReference>
<evidence type="ECO:0000313" key="5">
    <source>
        <dbReference type="Proteomes" id="UP000076563"/>
    </source>
</evidence>
<dbReference type="GO" id="GO:0006281">
    <property type="term" value="P:DNA repair"/>
    <property type="evidence" value="ECO:0007669"/>
    <property type="project" value="InterPro"/>
</dbReference>
<feature type="region of interest" description="Disordered" evidence="1">
    <location>
        <begin position="53"/>
        <end position="113"/>
    </location>
</feature>
<proteinExistence type="predicted"/>
<dbReference type="PANTHER" id="PTHR21180">
    <property type="entry name" value="ENDONUCLEASE/EXONUCLEASE/PHOSPHATASE FAMILY DOMAIN-CONTAINING PROTEIN 1"/>
    <property type="match status" value="1"/>
</dbReference>
<dbReference type="OrthoDB" id="9790239at2"/>
<dbReference type="GO" id="GO:0015628">
    <property type="term" value="P:protein secretion by the type II secretion system"/>
    <property type="evidence" value="ECO:0007669"/>
    <property type="project" value="TreeGrafter"/>
</dbReference>
<dbReference type="GO" id="GO:0015627">
    <property type="term" value="C:type II protein secretion system complex"/>
    <property type="evidence" value="ECO:0007669"/>
    <property type="project" value="TreeGrafter"/>
</dbReference>
<keyword evidence="5" id="KW-1185">Reference proteome</keyword>
<dbReference type="AlphaFoldDB" id="A0A165QMM1"/>
<dbReference type="InterPro" id="IPR003583">
    <property type="entry name" value="Hlx-hairpin-Hlx_DNA-bd_motif"/>
</dbReference>
<reference evidence="5" key="1">
    <citation type="submission" date="2016-01" db="EMBL/GenBank/DDBJ databases">
        <title>Draft genome of Chromobacterium sp. F49.</title>
        <authorList>
            <person name="Hong K.W."/>
        </authorList>
    </citation>
    <scope>NUCLEOTIDE SEQUENCE [LARGE SCALE GENOMIC DNA]</scope>
    <source>
        <strain evidence="5">M63</strain>
    </source>
</reference>
<evidence type="ECO:0000259" key="3">
    <source>
        <dbReference type="SMART" id="SM00278"/>
    </source>
</evidence>
<comment type="caution">
    <text evidence="4">The sequence shown here is derived from an EMBL/GenBank/DDBJ whole genome shotgun (WGS) entry which is preliminary data.</text>
</comment>
<feature type="domain" description="Helix-hairpin-helix DNA-binding motif class 1" evidence="3">
    <location>
        <begin position="142"/>
        <end position="161"/>
    </location>
</feature>
<evidence type="ECO:0000256" key="1">
    <source>
        <dbReference type="SAM" id="MobiDB-lite"/>
    </source>
</evidence>
<dbReference type="PANTHER" id="PTHR21180:SF32">
    <property type="entry name" value="ENDONUCLEASE_EXONUCLEASE_PHOSPHATASE FAMILY DOMAIN-CONTAINING PROTEIN 1"/>
    <property type="match status" value="1"/>
</dbReference>
<feature type="transmembrane region" description="Helical" evidence="2">
    <location>
        <begin position="12"/>
        <end position="31"/>
    </location>
</feature>
<dbReference type="Pfam" id="PF12836">
    <property type="entry name" value="HHH_3"/>
    <property type="match status" value="1"/>
</dbReference>
<feature type="compositionally biased region" description="Low complexity" evidence="1">
    <location>
        <begin position="86"/>
        <end position="111"/>
    </location>
</feature>
<evidence type="ECO:0000256" key="2">
    <source>
        <dbReference type="SAM" id="Phobius"/>
    </source>
</evidence>
<evidence type="ECO:0000313" key="4">
    <source>
        <dbReference type="EMBL" id="KZE75649.1"/>
    </source>
</evidence>
<dbReference type="eggNOG" id="COG1555">
    <property type="taxonomic scope" value="Bacteria"/>
</dbReference>
<dbReference type="STRING" id="1007103.GCA_000213315_04738"/>
<organism evidence="4 5">
    <name type="scientific">Paenibacillus elgii</name>
    <dbReference type="NCBI Taxonomy" id="189691"/>
    <lineage>
        <taxon>Bacteria</taxon>
        <taxon>Bacillati</taxon>
        <taxon>Bacillota</taxon>
        <taxon>Bacilli</taxon>
        <taxon>Bacillales</taxon>
        <taxon>Paenibacillaceae</taxon>
        <taxon>Paenibacillus</taxon>
    </lineage>
</organism>
<dbReference type="InterPro" id="IPR010994">
    <property type="entry name" value="RuvA_2-like"/>
</dbReference>
<protein>
    <recommendedName>
        <fullName evidence="3">Helix-hairpin-helix DNA-binding motif class 1 domain-containing protein</fullName>
    </recommendedName>
</protein>
<dbReference type="Gene3D" id="1.10.150.320">
    <property type="entry name" value="Photosystem II 12 kDa extrinsic protein"/>
    <property type="match status" value="1"/>
</dbReference>
<gene>
    <name evidence="4" type="ORF">AV654_26290</name>
</gene>
<dbReference type="InterPro" id="IPR051675">
    <property type="entry name" value="Endo/Exo/Phosphatase_dom_1"/>
</dbReference>
<keyword evidence="2" id="KW-0812">Transmembrane</keyword>
<dbReference type="SMART" id="SM00278">
    <property type="entry name" value="HhH1"/>
    <property type="match status" value="2"/>
</dbReference>
<keyword evidence="2" id="KW-1133">Transmembrane helix</keyword>
<dbReference type="GO" id="GO:0003677">
    <property type="term" value="F:DNA binding"/>
    <property type="evidence" value="ECO:0007669"/>
    <property type="project" value="InterPro"/>
</dbReference>
<dbReference type="InterPro" id="IPR004509">
    <property type="entry name" value="Competence_ComEA_HhH"/>
</dbReference>
<keyword evidence="2" id="KW-0472">Membrane</keyword>
<name>A0A165QMM1_9BACL</name>
<dbReference type="NCBIfam" id="TIGR00426">
    <property type="entry name" value="competence protein ComEA helix-hairpin-helix repeat region"/>
    <property type="match status" value="1"/>
</dbReference>
<sequence length="197" mass="20499">MPHFSEKALVRLACLTLAVGVLIVLLLWRPWTSDEVPAGFKAADEEMRKLLQEQNEARQANGLPGEAKAAKDEKNPAAEPKGNPVAEKAAAESAPKPTAAAAGGPPEEATAVGVASDPVKAAAGKPSESASGKINLNTATAKQLDELPGIGASRAEAIVELRKKLGGSFKSVDQLLEVKGIGEKMLKKIKPLVTLEP</sequence>
<feature type="domain" description="Helix-hairpin-helix DNA-binding motif class 1" evidence="3">
    <location>
        <begin position="173"/>
        <end position="192"/>
    </location>
</feature>
<accession>A0A165QMM1</accession>
<dbReference type="Proteomes" id="UP000076563">
    <property type="component" value="Unassembled WGS sequence"/>
</dbReference>
<dbReference type="SUPFAM" id="SSF47781">
    <property type="entry name" value="RuvA domain 2-like"/>
    <property type="match status" value="1"/>
</dbReference>